<keyword evidence="2" id="KW-1185">Reference proteome</keyword>
<reference evidence="1 2" key="1">
    <citation type="submission" date="2022-01" db="EMBL/GenBank/DDBJ databases">
        <title>A chromosome-scale genome assembly of the false clownfish, Amphiprion ocellaris.</title>
        <authorList>
            <person name="Ryu T."/>
        </authorList>
    </citation>
    <scope>NUCLEOTIDE SEQUENCE [LARGE SCALE GENOMIC DNA]</scope>
</reference>
<protein>
    <recommendedName>
        <fullName evidence="3">Immunoglobulin V-set domain-containing protein</fullName>
    </recommendedName>
</protein>
<dbReference type="Ensembl" id="ENSAOCT00000066849.1">
    <property type="protein sequence ID" value="ENSAOCP00000044519.1"/>
    <property type="gene ID" value="ENSAOCG00000028069.1"/>
</dbReference>
<evidence type="ECO:0000313" key="2">
    <source>
        <dbReference type="Proteomes" id="UP001501940"/>
    </source>
</evidence>
<dbReference type="Proteomes" id="UP001501940">
    <property type="component" value="Chromosome 13"/>
</dbReference>
<dbReference type="InterPro" id="IPR013783">
    <property type="entry name" value="Ig-like_fold"/>
</dbReference>
<dbReference type="SUPFAM" id="SSF48726">
    <property type="entry name" value="Immunoglobulin"/>
    <property type="match status" value="1"/>
</dbReference>
<sequence>PNPKYALPITSPCSAVLGGSVYIQVMTNASGYQLRCKKTLPSGSITVFNVRREKVTIQDEFKNRTEFFINNGTLKITNVERNDSGQYSIEGRRIYLIFVMVLAYAAQLGDILCNFS</sequence>
<reference evidence="1" key="2">
    <citation type="submission" date="2025-05" db="UniProtKB">
        <authorList>
            <consortium name="Ensembl"/>
        </authorList>
    </citation>
    <scope>IDENTIFICATION</scope>
</reference>
<evidence type="ECO:0008006" key="3">
    <source>
        <dbReference type="Google" id="ProtNLM"/>
    </source>
</evidence>
<dbReference type="Gene3D" id="2.60.40.10">
    <property type="entry name" value="Immunoglobulins"/>
    <property type="match status" value="1"/>
</dbReference>
<dbReference type="InterPro" id="IPR036179">
    <property type="entry name" value="Ig-like_dom_sf"/>
</dbReference>
<proteinExistence type="predicted"/>
<name>A0AAQ5XGB8_AMPOC</name>
<dbReference type="GeneTree" id="ENSGT01100000264352"/>
<organism evidence="1 2">
    <name type="scientific">Amphiprion ocellaris</name>
    <name type="common">Clown anemonefish</name>
    <dbReference type="NCBI Taxonomy" id="80972"/>
    <lineage>
        <taxon>Eukaryota</taxon>
        <taxon>Metazoa</taxon>
        <taxon>Chordata</taxon>
        <taxon>Craniata</taxon>
        <taxon>Vertebrata</taxon>
        <taxon>Euteleostomi</taxon>
        <taxon>Actinopterygii</taxon>
        <taxon>Neopterygii</taxon>
        <taxon>Teleostei</taxon>
        <taxon>Neoteleostei</taxon>
        <taxon>Acanthomorphata</taxon>
        <taxon>Ovalentaria</taxon>
        <taxon>Pomacentridae</taxon>
        <taxon>Amphiprion</taxon>
    </lineage>
</organism>
<dbReference type="AlphaFoldDB" id="A0AAQ5XGB8"/>
<dbReference type="Ensembl" id="ENSAOCT00000061093.1">
    <property type="protein sequence ID" value="ENSAOCP00000039569.1"/>
    <property type="gene ID" value="ENSAOCG00000030590.1"/>
</dbReference>
<evidence type="ECO:0000313" key="1">
    <source>
        <dbReference type="Ensembl" id="ENSAOCP00000039569.1"/>
    </source>
</evidence>
<accession>A0AAQ5XGB8</accession>